<dbReference type="Proteomes" id="UP000433876">
    <property type="component" value="Unassembled WGS sequence"/>
</dbReference>
<feature type="domain" description="HIT-type" evidence="6">
    <location>
        <begin position="138"/>
        <end position="173"/>
    </location>
</feature>
<comment type="caution">
    <text evidence="7">The sequence shown here is derived from an EMBL/GenBank/DDBJ whole genome shotgun (WGS) entry which is preliminary data.</text>
</comment>
<feature type="region of interest" description="Disordered" evidence="5">
    <location>
        <begin position="28"/>
        <end position="135"/>
    </location>
</feature>
<feature type="compositionally biased region" description="Gly residues" evidence="5">
    <location>
        <begin position="1"/>
        <end position="10"/>
    </location>
</feature>
<gene>
    <name evidence="7" type="ORF">SMACR_02462</name>
</gene>
<dbReference type="EMBL" id="NMPR01000057">
    <property type="protein sequence ID" value="KAA8632305.1"/>
    <property type="molecule type" value="Genomic_DNA"/>
</dbReference>
<dbReference type="OMA" id="NPKKEQW"/>
<dbReference type="GO" id="GO:0048254">
    <property type="term" value="P:snoRNA localization"/>
    <property type="evidence" value="ECO:0007669"/>
    <property type="project" value="TreeGrafter"/>
</dbReference>
<sequence length="371" mass="40519">MSTEFQGGGPDMASDESQRLFADELKALIAGAREEASDETQNDGQETTQVNGQTSSEDQSEVISQSRIKQEQEGEGEPTYVTRKSNDQQQEAQEAQVAEPTGKQEPASSPSRKRPSPAEEEEEPDSPPKPAKKEAKQCGICQAQPGKYRCPRCPLMYCSVACNKSHKENHPPVSEPTPTQKPQPTQHSQPAKDNDPLAFLLPHAHHITRLLTKYPHLESRINHILAQTLPPSNNPQGLAVDPNTGFATTASGLPVRVQVPGYASSSGSSYMKKDTQPWSKEVGLRRGAAALKRARTDPTETGDGVRELCDTVLWLLKSHERGELPAPGIQSGGGGGVRDVTQLVREEVVKEEQEVVKRMLAEEIRREGGDR</sequence>
<evidence type="ECO:0000256" key="5">
    <source>
        <dbReference type="SAM" id="MobiDB-lite"/>
    </source>
</evidence>
<dbReference type="PANTHER" id="PTHR13483:SF11">
    <property type="entry name" value="ZINC FINGER HIT DOMAIN-CONTAINING PROTEIN 3"/>
    <property type="match status" value="1"/>
</dbReference>
<dbReference type="InterPro" id="IPR007529">
    <property type="entry name" value="Znf_HIT"/>
</dbReference>
<reference evidence="7 8" key="1">
    <citation type="submission" date="2017-07" db="EMBL/GenBank/DDBJ databases">
        <title>Genome sequence of the Sordaria macrospora wild type strain R19027.</title>
        <authorList>
            <person name="Nowrousian M."/>
            <person name="Teichert I."/>
            <person name="Kueck U."/>
        </authorList>
    </citation>
    <scope>NUCLEOTIDE SEQUENCE [LARGE SCALE GENOMIC DNA]</scope>
    <source>
        <strain evidence="7 8">R19027</strain>
        <tissue evidence="7">Mycelium</tissue>
    </source>
</reference>
<feature type="region of interest" description="Disordered" evidence="5">
    <location>
        <begin position="1"/>
        <end position="20"/>
    </location>
</feature>
<feature type="compositionally biased region" description="Polar residues" evidence="5">
    <location>
        <begin position="42"/>
        <end position="67"/>
    </location>
</feature>
<protein>
    <recommendedName>
        <fullName evidence="6">HIT-type domain-containing protein</fullName>
    </recommendedName>
</protein>
<dbReference type="AlphaFoldDB" id="A0A8S8ZVG9"/>
<keyword evidence="2 4" id="KW-0863">Zinc-finger</keyword>
<evidence type="ECO:0000256" key="3">
    <source>
        <dbReference type="ARBA" id="ARBA00022833"/>
    </source>
</evidence>
<evidence type="ECO:0000259" key="6">
    <source>
        <dbReference type="PROSITE" id="PS51083"/>
    </source>
</evidence>
<dbReference type="Pfam" id="PF04438">
    <property type="entry name" value="zf-HIT"/>
    <property type="match status" value="1"/>
</dbReference>
<evidence type="ECO:0000256" key="2">
    <source>
        <dbReference type="ARBA" id="ARBA00022771"/>
    </source>
</evidence>
<keyword evidence="3" id="KW-0862">Zinc</keyword>
<organism evidence="7 8">
    <name type="scientific">Sordaria macrospora</name>
    <dbReference type="NCBI Taxonomy" id="5147"/>
    <lineage>
        <taxon>Eukaryota</taxon>
        <taxon>Fungi</taxon>
        <taxon>Dikarya</taxon>
        <taxon>Ascomycota</taxon>
        <taxon>Pezizomycotina</taxon>
        <taxon>Sordariomycetes</taxon>
        <taxon>Sordariomycetidae</taxon>
        <taxon>Sordariales</taxon>
        <taxon>Sordariaceae</taxon>
        <taxon>Sordaria</taxon>
    </lineage>
</organism>
<keyword evidence="1" id="KW-0479">Metal-binding</keyword>
<dbReference type="PANTHER" id="PTHR13483">
    <property type="entry name" value="BOX C_D SNORNA PROTEIN 1-RELATED"/>
    <property type="match status" value="1"/>
</dbReference>
<dbReference type="Gene3D" id="3.30.60.190">
    <property type="match status" value="1"/>
</dbReference>
<evidence type="ECO:0000313" key="8">
    <source>
        <dbReference type="Proteomes" id="UP000433876"/>
    </source>
</evidence>
<name>A0A8S8ZVG9_SORMA</name>
<dbReference type="PROSITE" id="PS51083">
    <property type="entry name" value="ZF_HIT"/>
    <property type="match status" value="1"/>
</dbReference>
<dbReference type="FunFam" id="3.30.60.190:FF:000005">
    <property type="entry name" value="Putative HIT finger domain protein"/>
    <property type="match status" value="1"/>
</dbReference>
<dbReference type="CDD" id="cd23024">
    <property type="entry name" value="zf-HIT_ZNHIT2-3"/>
    <property type="match status" value="1"/>
</dbReference>
<proteinExistence type="predicted"/>
<dbReference type="InterPro" id="IPR051639">
    <property type="entry name" value="BCD1"/>
</dbReference>
<dbReference type="GO" id="GO:0000463">
    <property type="term" value="P:maturation of LSU-rRNA from tricistronic rRNA transcript (SSU-rRNA, 5.8S rRNA, LSU-rRNA)"/>
    <property type="evidence" value="ECO:0007669"/>
    <property type="project" value="TreeGrafter"/>
</dbReference>
<feature type="compositionally biased region" description="Low complexity" evidence="5">
    <location>
        <begin position="88"/>
        <end position="110"/>
    </location>
</feature>
<dbReference type="SUPFAM" id="SSF144232">
    <property type="entry name" value="HIT/MYND zinc finger-like"/>
    <property type="match status" value="1"/>
</dbReference>
<evidence type="ECO:0000256" key="1">
    <source>
        <dbReference type="ARBA" id="ARBA00022723"/>
    </source>
</evidence>
<dbReference type="VEuPathDB" id="FungiDB:SMAC_02462"/>
<feature type="region of interest" description="Disordered" evidence="5">
    <location>
        <begin position="166"/>
        <end position="196"/>
    </location>
</feature>
<dbReference type="GO" id="GO:0000492">
    <property type="term" value="P:box C/D snoRNP assembly"/>
    <property type="evidence" value="ECO:0007669"/>
    <property type="project" value="TreeGrafter"/>
</dbReference>
<dbReference type="GO" id="GO:0070761">
    <property type="term" value="C:pre-snoRNP complex"/>
    <property type="evidence" value="ECO:0007669"/>
    <property type="project" value="TreeGrafter"/>
</dbReference>
<dbReference type="GO" id="GO:0008270">
    <property type="term" value="F:zinc ion binding"/>
    <property type="evidence" value="ECO:0007669"/>
    <property type="project" value="UniProtKB-UniRule"/>
</dbReference>
<dbReference type="GO" id="GO:0005634">
    <property type="term" value="C:nucleus"/>
    <property type="evidence" value="ECO:0007669"/>
    <property type="project" value="TreeGrafter"/>
</dbReference>
<evidence type="ECO:0000256" key="4">
    <source>
        <dbReference type="PROSITE-ProRule" id="PRU00453"/>
    </source>
</evidence>
<evidence type="ECO:0000313" key="7">
    <source>
        <dbReference type="EMBL" id="KAA8632305.1"/>
    </source>
</evidence>
<accession>A0A8S8ZVG9</accession>